<evidence type="ECO:0000256" key="6">
    <source>
        <dbReference type="RuleBase" id="RU003815"/>
    </source>
</evidence>
<dbReference type="EMBL" id="PGXC01000003">
    <property type="protein sequence ID" value="PKK91402.1"/>
    <property type="molecule type" value="Genomic_DNA"/>
</dbReference>
<sequence length="135" mass="14860">MSEKSKTKTYDWGTGRRKNAIARVRIKPGKGEVIVNGGSADAYFKRKILGMVIRQPLIITDTLNKVDVFANINGGGLTGQAGALRHGISRALLTYDASLRPILKKAGFLTRDPRMVERKKPGLHGARRGTQFSKR</sequence>
<dbReference type="Pfam" id="PF00380">
    <property type="entry name" value="Ribosomal_S9"/>
    <property type="match status" value="1"/>
</dbReference>
<dbReference type="PROSITE" id="PS00360">
    <property type="entry name" value="RIBOSOMAL_S9"/>
    <property type="match status" value="1"/>
</dbReference>
<dbReference type="InterPro" id="IPR000754">
    <property type="entry name" value="Ribosomal_uS9"/>
</dbReference>
<dbReference type="GO" id="GO:0003735">
    <property type="term" value="F:structural constituent of ribosome"/>
    <property type="evidence" value="ECO:0007669"/>
    <property type="project" value="InterPro"/>
</dbReference>
<proteinExistence type="inferred from homology"/>
<accession>A0A2N1PT03</accession>
<dbReference type="GO" id="GO:0003723">
    <property type="term" value="F:RNA binding"/>
    <property type="evidence" value="ECO:0007669"/>
    <property type="project" value="TreeGrafter"/>
</dbReference>
<evidence type="ECO:0000256" key="5">
    <source>
        <dbReference type="HAMAP-Rule" id="MF_00532"/>
    </source>
</evidence>
<dbReference type="InterPro" id="IPR020568">
    <property type="entry name" value="Ribosomal_Su5_D2-typ_SF"/>
</dbReference>
<evidence type="ECO:0000313" key="8">
    <source>
        <dbReference type="Proteomes" id="UP000233256"/>
    </source>
</evidence>
<gene>
    <name evidence="5" type="primary">rpsI</name>
    <name evidence="7" type="ORF">CVV64_06460</name>
</gene>
<keyword evidence="3 5" id="KW-0687">Ribonucleoprotein</keyword>
<keyword evidence="2 5" id="KW-0689">Ribosomal protein</keyword>
<dbReference type="InterPro" id="IPR020574">
    <property type="entry name" value="Ribosomal_uS9_CS"/>
</dbReference>
<dbReference type="FunFam" id="3.30.230.10:FF:000001">
    <property type="entry name" value="30S ribosomal protein S9"/>
    <property type="match status" value="1"/>
</dbReference>
<evidence type="ECO:0000256" key="3">
    <source>
        <dbReference type="ARBA" id="ARBA00023274"/>
    </source>
</evidence>
<dbReference type="PANTHER" id="PTHR21569">
    <property type="entry name" value="RIBOSOMAL PROTEIN S9"/>
    <property type="match status" value="1"/>
</dbReference>
<protein>
    <recommendedName>
        <fullName evidence="4 5">Small ribosomal subunit protein uS9</fullName>
    </recommendedName>
</protein>
<dbReference type="GO" id="GO:0022627">
    <property type="term" value="C:cytosolic small ribosomal subunit"/>
    <property type="evidence" value="ECO:0007669"/>
    <property type="project" value="TreeGrafter"/>
</dbReference>
<dbReference type="GO" id="GO:0006412">
    <property type="term" value="P:translation"/>
    <property type="evidence" value="ECO:0007669"/>
    <property type="project" value="UniProtKB-UniRule"/>
</dbReference>
<dbReference type="HAMAP" id="MF_00532_B">
    <property type="entry name" value="Ribosomal_uS9_B"/>
    <property type="match status" value="1"/>
</dbReference>
<dbReference type="InterPro" id="IPR014721">
    <property type="entry name" value="Ribsml_uS5_D2-typ_fold_subgr"/>
</dbReference>
<comment type="caution">
    <text evidence="7">The sequence shown here is derived from an EMBL/GenBank/DDBJ whole genome shotgun (WGS) entry which is preliminary data.</text>
</comment>
<dbReference type="InterPro" id="IPR023035">
    <property type="entry name" value="Ribosomal_uS9_bac/plastid"/>
</dbReference>
<reference evidence="7 8" key="1">
    <citation type="journal article" date="2017" name="ISME J.">
        <title>Potential for microbial H2 and metal transformations associated with novel bacteria and archaea in deep terrestrial subsurface sediments.</title>
        <authorList>
            <person name="Hernsdorf A.W."/>
            <person name="Amano Y."/>
            <person name="Miyakawa K."/>
            <person name="Ise K."/>
            <person name="Suzuki Y."/>
            <person name="Anantharaman K."/>
            <person name="Probst A."/>
            <person name="Burstein D."/>
            <person name="Thomas B.C."/>
            <person name="Banfield J.F."/>
        </authorList>
    </citation>
    <scope>NUCLEOTIDE SEQUENCE [LARGE SCALE GENOMIC DNA]</scope>
    <source>
        <strain evidence="7">HGW-Wallbacteria-1</strain>
    </source>
</reference>
<evidence type="ECO:0000256" key="4">
    <source>
        <dbReference type="ARBA" id="ARBA00035259"/>
    </source>
</evidence>
<evidence type="ECO:0000256" key="2">
    <source>
        <dbReference type="ARBA" id="ARBA00022980"/>
    </source>
</evidence>
<dbReference type="NCBIfam" id="NF001099">
    <property type="entry name" value="PRK00132.1"/>
    <property type="match status" value="1"/>
</dbReference>
<dbReference type="PANTHER" id="PTHR21569:SF1">
    <property type="entry name" value="SMALL RIBOSOMAL SUBUNIT PROTEIN US9M"/>
    <property type="match status" value="1"/>
</dbReference>
<dbReference type="Gene3D" id="3.30.230.10">
    <property type="match status" value="1"/>
</dbReference>
<name>A0A2N1PT03_9BACT</name>
<dbReference type="AlphaFoldDB" id="A0A2N1PT03"/>
<comment type="similarity">
    <text evidence="1 5 6">Belongs to the universal ribosomal protein uS9 family.</text>
</comment>
<dbReference type="SUPFAM" id="SSF54211">
    <property type="entry name" value="Ribosomal protein S5 domain 2-like"/>
    <property type="match status" value="1"/>
</dbReference>
<evidence type="ECO:0000256" key="1">
    <source>
        <dbReference type="ARBA" id="ARBA00005251"/>
    </source>
</evidence>
<evidence type="ECO:0000313" key="7">
    <source>
        <dbReference type="EMBL" id="PKK91402.1"/>
    </source>
</evidence>
<dbReference type="Proteomes" id="UP000233256">
    <property type="component" value="Unassembled WGS sequence"/>
</dbReference>
<organism evidence="7 8">
    <name type="scientific">Candidatus Wallbacteria bacterium HGW-Wallbacteria-1</name>
    <dbReference type="NCBI Taxonomy" id="2013854"/>
    <lineage>
        <taxon>Bacteria</taxon>
        <taxon>Candidatus Walliibacteriota</taxon>
    </lineage>
</organism>